<evidence type="ECO:0000256" key="4">
    <source>
        <dbReference type="ARBA" id="ARBA00022692"/>
    </source>
</evidence>
<dbReference type="OrthoDB" id="415867at2759"/>
<keyword evidence="4" id="KW-0812">Transmembrane</keyword>
<dbReference type="InterPro" id="IPR002325">
    <property type="entry name" value="Cyt_f"/>
</dbReference>
<keyword evidence="7" id="KW-0793">Thylakoid</keyword>
<dbReference type="Gene3D" id="2.40.50.100">
    <property type="match status" value="1"/>
</dbReference>
<dbReference type="Gene3D" id="2.60.40.830">
    <property type="entry name" value="Cytochrome f large domain"/>
    <property type="match status" value="1"/>
</dbReference>
<dbReference type="PRINTS" id="PR00610">
    <property type="entry name" value="CYTOCHROMEF"/>
</dbReference>
<dbReference type="GO" id="GO:0005506">
    <property type="term" value="F:iron ion binding"/>
    <property type="evidence" value="ECO:0007669"/>
    <property type="project" value="InterPro"/>
</dbReference>
<feature type="region of interest" description="Disordered" evidence="11">
    <location>
        <begin position="1"/>
        <end position="139"/>
    </location>
</feature>
<dbReference type="FunFam" id="2.40.50.100:FF:000007">
    <property type="entry name" value="Cytochrome f"/>
    <property type="match status" value="1"/>
</dbReference>
<sequence>MKSDNKNGVHSDGRGGYNGVSGYSGDQYHPARGGYNAPGGGYVPPTDEYNNGYKPPGGGYNPPRGGYKPPGGGHKPSHGEYNNGYKPPSGGYNPPGGEHHPPHSEYKSSHDEYNNGYKPPKGGNRGRGQIYPDGNKSNNKVYNAAAAGIVSKIIRKEKGGYKITITDASEGRQVVDIIPPGPELLVFEGESIKFDQPLTSNSNVGRFG</sequence>
<comment type="caution">
    <text evidence="12">The sequence shown here is derived from an EMBL/GenBank/DDBJ whole genome shotgun (WGS) entry which is preliminary data.</text>
</comment>
<reference evidence="13" key="2">
    <citation type="journal article" date="2017" name="J. Anim. Genet.">
        <title>Multiple reference genome sequences of hot pepper reveal the massive evolution of plant disease resistance genes by retroduplication.</title>
        <authorList>
            <person name="Kim S."/>
            <person name="Park J."/>
            <person name="Yeom S.-I."/>
            <person name="Kim Y.-M."/>
            <person name="Seo E."/>
            <person name="Kim K.-T."/>
            <person name="Kim M.-S."/>
            <person name="Lee J.M."/>
            <person name="Cheong K."/>
            <person name="Shin H.-S."/>
            <person name="Kim S.-B."/>
            <person name="Han K."/>
            <person name="Lee J."/>
            <person name="Park M."/>
            <person name="Lee H.-A."/>
            <person name="Lee H.-Y."/>
            <person name="Lee Y."/>
            <person name="Oh S."/>
            <person name="Lee J.H."/>
            <person name="Choi E."/>
            <person name="Choi E."/>
            <person name="Lee S.E."/>
            <person name="Jeon J."/>
            <person name="Kim H."/>
            <person name="Choi G."/>
            <person name="Song H."/>
            <person name="Lee J."/>
            <person name="Lee S.-C."/>
            <person name="Kwon J.-K."/>
            <person name="Lee H.-Y."/>
            <person name="Koo N."/>
            <person name="Hong Y."/>
            <person name="Kim R.W."/>
            <person name="Kang W.-H."/>
            <person name="Huh J.H."/>
            <person name="Kang B.-C."/>
            <person name="Yang T.-J."/>
            <person name="Lee Y.-H."/>
            <person name="Bennetzen J.L."/>
            <person name="Choi D."/>
        </authorList>
    </citation>
    <scope>NUCLEOTIDE SEQUENCE [LARGE SCALE GENOMIC DNA]</scope>
    <source>
        <strain evidence="13">cv. PBC81</strain>
    </source>
</reference>
<dbReference type="GO" id="GO:0009535">
    <property type="term" value="C:chloroplast thylakoid membrane"/>
    <property type="evidence" value="ECO:0007669"/>
    <property type="project" value="TreeGrafter"/>
</dbReference>
<dbReference type="GO" id="GO:0020037">
    <property type="term" value="F:heme binding"/>
    <property type="evidence" value="ECO:0007669"/>
    <property type="project" value="InterPro"/>
</dbReference>
<dbReference type="InterPro" id="IPR011054">
    <property type="entry name" value="Rudment_hybrid_motif"/>
</dbReference>
<evidence type="ECO:0000256" key="8">
    <source>
        <dbReference type="ARBA" id="ARBA00023136"/>
    </source>
</evidence>
<dbReference type="PANTHER" id="PTHR33288:SF10">
    <property type="entry name" value="CYTOCHROME F"/>
    <property type="match status" value="1"/>
</dbReference>
<accession>A0A2G2W2F2</accession>
<organism evidence="12 13">
    <name type="scientific">Capsicum baccatum</name>
    <name type="common">Peruvian pepper</name>
    <dbReference type="NCBI Taxonomy" id="33114"/>
    <lineage>
        <taxon>Eukaryota</taxon>
        <taxon>Viridiplantae</taxon>
        <taxon>Streptophyta</taxon>
        <taxon>Embryophyta</taxon>
        <taxon>Tracheophyta</taxon>
        <taxon>Spermatophyta</taxon>
        <taxon>Magnoliopsida</taxon>
        <taxon>eudicotyledons</taxon>
        <taxon>Gunneridae</taxon>
        <taxon>Pentapetalae</taxon>
        <taxon>asterids</taxon>
        <taxon>lamiids</taxon>
        <taxon>Solanales</taxon>
        <taxon>Solanaceae</taxon>
        <taxon>Solanoideae</taxon>
        <taxon>Capsiceae</taxon>
        <taxon>Capsicum</taxon>
    </lineage>
</organism>
<name>A0A2G2W2F2_CAPBA</name>
<keyword evidence="8" id="KW-0472">Membrane</keyword>
<dbReference type="Pfam" id="PF01333">
    <property type="entry name" value="Apocytochr_F_C"/>
    <property type="match status" value="1"/>
</dbReference>
<dbReference type="STRING" id="33114.A0A2G2W2F2"/>
<comment type="subunit">
    <text evidence="9">The 4 large subunits of the cytochrome b6-f complex are cytochrome b6, subunit IV (17 kDa polypeptide, PetD), cytochrome f and the Rieske protein, while the 4 small subunits are PetG, PetL, PetM and PetN. The complex functions as a dimer.</text>
</comment>
<keyword evidence="5" id="KW-0732">Signal</keyword>
<gene>
    <name evidence="12" type="ORF">CQW23_22985</name>
</gene>
<evidence type="ECO:0000256" key="11">
    <source>
        <dbReference type="SAM" id="MobiDB-lite"/>
    </source>
</evidence>
<dbReference type="PROSITE" id="PS51010">
    <property type="entry name" value="CYTF"/>
    <property type="match status" value="1"/>
</dbReference>
<feature type="compositionally biased region" description="Basic and acidic residues" evidence="11">
    <location>
        <begin position="1"/>
        <end position="13"/>
    </location>
</feature>
<dbReference type="GO" id="GO:0015979">
    <property type="term" value="P:photosynthesis"/>
    <property type="evidence" value="ECO:0007669"/>
    <property type="project" value="UniProtKB-KW"/>
</dbReference>
<keyword evidence="13" id="KW-1185">Reference proteome</keyword>
<keyword evidence="6" id="KW-1133">Transmembrane helix</keyword>
<dbReference type="GO" id="GO:0009055">
    <property type="term" value="F:electron transfer activity"/>
    <property type="evidence" value="ECO:0007669"/>
    <property type="project" value="InterPro"/>
</dbReference>
<dbReference type="EMBL" id="MLFT02000009">
    <property type="protein sequence ID" value="PHT39412.1"/>
    <property type="molecule type" value="Genomic_DNA"/>
</dbReference>
<evidence type="ECO:0000256" key="1">
    <source>
        <dbReference type="ARBA" id="ARBA00003068"/>
    </source>
</evidence>
<dbReference type="Proteomes" id="UP000224567">
    <property type="component" value="Unassembled WGS sequence"/>
</dbReference>
<reference evidence="12 13" key="1">
    <citation type="journal article" date="2017" name="Genome Biol.">
        <title>New reference genome sequences of hot pepper reveal the massive evolution of plant disease-resistance genes by retroduplication.</title>
        <authorList>
            <person name="Kim S."/>
            <person name="Park J."/>
            <person name="Yeom S.I."/>
            <person name="Kim Y.M."/>
            <person name="Seo E."/>
            <person name="Kim K.T."/>
            <person name="Kim M.S."/>
            <person name="Lee J.M."/>
            <person name="Cheong K."/>
            <person name="Shin H.S."/>
            <person name="Kim S.B."/>
            <person name="Han K."/>
            <person name="Lee J."/>
            <person name="Park M."/>
            <person name="Lee H.A."/>
            <person name="Lee H.Y."/>
            <person name="Lee Y."/>
            <person name="Oh S."/>
            <person name="Lee J.H."/>
            <person name="Choi E."/>
            <person name="Choi E."/>
            <person name="Lee S.E."/>
            <person name="Jeon J."/>
            <person name="Kim H."/>
            <person name="Choi G."/>
            <person name="Song H."/>
            <person name="Lee J."/>
            <person name="Lee S.C."/>
            <person name="Kwon J.K."/>
            <person name="Lee H.Y."/>
            <person name="Koo N."/>
            <person name="Hong Y."/>
            <person name="Kim R.W."/>
            <person name="Kang W.H."/>
            <person name="Huh J.H."/>
            <person name="Kang B.C."/>
            <person name="Yang T.J."/>
            <person name="Lee Y.H."/>
            <person name="Bennetzen J.L."/>
            <person name="Choi D."/>
        </authorList>
    </citation>
    <scope>NUCLEOTIDE SEQUENCE [LARGE SCALE GENOMIC DNA]</scope>
    <source>
        <strain evidence="13">cv. PBC81</strain>
    </source>
</reference>
<comment type="function">
    <text evidence="1">Component of the cytochrome b6-f complex, which mediates electron transfer between photosystem II (PSII) and photosystem I (PSI), cyclic electron flow around PSI, and state transitions.</text>
</comment>
<evidence type="ECO:0000313" key="13">
    <source>
        <dbReference type="Proteomes" id="UP000224567"/>
    </source>
</evidence>
<dbReference type="SUPFAM" id="SSF51246">
    <property type="entry name" value="Rudiment single hybrid motif"/>
    <property type="match status" value="1"/>
</dbReference>
<evidence type="ECO:0000256" key="10">
    <source>
        <dbReference type="ARBA" id="ARBA00046266"/>
    </source>
</evidence>
<evidence type="ECO:0000256" key="9">
    <source>
        <dbReference type="ARBA" id="ARBA00025834"/>
    </source>
</evidence>
<dbReference type="AlphaFoldDB" id="A0A2G2W2F2"/>
<proteinExistence type="predicted"/>
<evidence type="ECO:0000256" key="7">
    <source>
        <dbReference type="ARBA" id="ARBA00023078"/>
    </source>
</evidence>
<evidence type="ECO:0000256" key="3">
    <source>
        <dbReference type="ARBA" id="ARBA00022531"/>
    </source>
</evidence>
<dbReference type="PANTHER" id="PTHR33288">
    <property type="match status" value="1"/>
</dbReference>
<evidence type="ECO:0000256" key="6">
    <source>
        <dbReference type="ARBA" id="ARBA00022989"/>
    </source>
</evidence>
<evidence type="ECO:0000313" key="12">
    <source>
        <dbReference type="EMBL" id="PHT39412.1"/>
    </source>
</evidence>
<dbReference type="InterPro" id="IPR036826">
    <property type="entry name" value="Cyt_f_lg_dom_sf"/>
</dbReference>
<keyword evidence="3" id="KW-0602">Photosynthesis</keyword>
<evidence type="ECO:0000256" key="2">
    <source>
        <dbReference type="ARBA" id="ARBA00013528"/>
    </source>
</evidence>
<protein>
    <recommendedName>
        <fullName evidence="2">Cytochrome f</fullName>
    </recommendedName>
</protein>
<evidence type="ECO:0000256" key="5">
    <source>
        <dbReference type="ARBA" id="ARBA00022729"/>
    </source>
</evidence>
<feature type="compositionally biased region" description="Basic and acidic residues" evidence="11">
    <location>
        <begin position="97"/>
        <end position="113"/>
    </location>
</feature>
<dbReference type="SUPFAM" id="SSF49441">
    <property type="entry name" value="Cytochrome f, large domain"/>
    <property type="match status" value="1"/>
</dbReference>
<comment type="subcellular location">
    <subcellularLocation>
        <location evidence="10">Plastid thylakoid membrane</location>
        <topology evidence="10">Single-pass membrane protein</topology>
    </subcellularLocation>
</comment>